<dbReference type="GO" id="GO:0005829">
    <property type="term" value="C:cytosol"/>
    <property type="evidence" value="ECO:0007669"/>
    <property type="project" value="TreeGrafter"/>
</dbReference>
<dbReference type="RefSeq" id="WP_037924810.1">
    <property type="nucleotide sequence ID" value="NZ_CP054599.1"/>
</dbReference>
<evidence type="ECO:0000256" key="3">
    <source>
        <dbReference type="RuleBase" id="RU004046"/>
    </source>
</evidence>
<evidence type="ECO:0000313" key="4">
    <source>
        <dbReference type="EMBL" id="KEJ95924.1"/>
    </source>
</evidence>
<dbReference type="GO" id="GO:0006096">
    <property type="term" value="P:glycolytic process"/>
    <property type="evidence" value="ECO:0007669"/>
    <property type="project" value="InterPro"/>
</dbReference>
<dbReference type="InterPro" id="IPR043129">
    <property type="entry name" value="ATPase_NBD"/>
</dbReference>
<dbReference type="GeneID" id="68871266"/>
<keyword evidence="5" id="KW-1185">Reference proteome</keyword>
<reference evidence="4 5" key="1">
    <citation type="submission" date="2014-01" db="EMBL/GenBank/DDBJ databases">
        <title>Sulfitobacter sp. H3 (MCCC 1A00686) Genome Sequencing.</title>
        <authorList>
            <person name="Lai Q."/>
            <person name="Hong Z."/>
        </authorList>
    </citation>
    <scope>NUCLEOTIDE SEQUENCE [LARGE SCALE GENOMIC DNA]</scope>
    <source>
        <strain evidence="4 5">H3</strain>
    </source>
</reference>
<dbReference type="SUPFAM" id="SSF53067">
    <property type="entry name" value="Actin-like ATPase domain"/>
    <property type="match status" value="1"/>
</dbReference>
<evidence type="ECO:0000256" key="1">
    <source>
        <dbReference type="ARBA" id="ARBA00022679"/>
    </source>
</evidence>
<protein>
    <recommendedName>
        <fullName evidence="6">Glucokinase</fullName>
    </recommendedName>
</protein>
<dbReference type="GO" id="GO:0005536">
    <property type="term" value="F:D-glucose binding"/>
    <property type="evidence" value="ECO:0007669"/>
    <property type="project" value="InterPro"/>
</dbReference>
<dbReference type="CDD" id="cd24008">
    <property type="entry name" value="ASKHA_NBD_GLK"/>
    <property type="match status" value="1"/>
</dbReference>
<dbReference type="InterPro" id="IPR050201">
    <property type="entry name" value="Bacterial_glucokinase"/>
</dbReference>
<keyword evidence="1" id="KW-0808">Transferase</keyword>
<organism evidence="4 5">
    <name type="scientific">Pseudosulfitobacter pseudonitzschiae</name>
    <dbReference type="NCBI Taxonomy" id="1402135"/>
    <lineage>
        <taxon>Bacteria</taxon>
        <taxon>Pseudomonadati</taxon>
        <taxon>Pseudomonadota</taxon>
        <taxon>Alphaproteobacteria</taxon>
        <taxon>Rhodobacterales</taxon>
        <taxon>Roseobacteraceae</taxon>
        <taxon>Pseudosulfitobacter</taxon>
    </lineage>
</organism>
<sequence>MQSVVADVGGTNTRMAYSQGGVLVDGSVKWFRNDDYPTFADVLDDFRQGAAVDRLCVAIAGPVMPGHVRLTNRDWSFDAAQLGAALGGASVRIINDLAAVGHALPYLSSDAVVPVVAGRAAPGGQALVVGLGTGFNVSVAHGSGVMLAEEGHTGLPIGVYRVLQAHLGDKAAAFETVEQLFAGAGLRALHRALGGAEMPSQQIVTQAAETMAVYVAALAALCRDMTFQFMPLGGIYFNGGLARAVVGLPETGKVLAAARVQDMFEGTLSDIPMWIVTDDAAALAGCAACLDQV</sequence>
<dbReference type="OrthoDB" id="9765195at2"/>
<evidence type="ECO:0000313" key="5">
    <source>
        <dbReference type="Proteomes" id="UP000027746"/>
    </source>
</evidence>
<evidence type="ECO:0008006" key="6">
    <source>
        <dbReference type="Google" id="ProtNLM"/>
    </source>
</evidence>
<name>A0A073J1Q5_9RHOB</name>
<dbReference type="GO" id="GO:0005524">
    <property type="term" value="F:ATP binding"/>
    <property type="evidence" value="ECO:0007669"/>
    <property type="project" value="InterPro"/>
</dbReference>
<dbReference type="EMBL" id="JAMD01000004">
    <property type="protein sequence ID" value="KEJ95924.1"/>
    <property type="molecule type" value="Genomic_DNA"/>
</dbReference>
<dbReference type="PANTHER" id="PTHR47690:SF1">
    <property type="entry name" value="GLUCOKINASE"/>
    <property type="match status" value="1"/>
</dbReference>
<dbReference type="InterPro" id="IPR003836">
    <property type="entry name" value="Glucokinase"/>
</dbReference>
<dbReference type="PANTHER" id="PTHR47690">
    <property type="entry name" value="GLUCOKINASE"/>
    <property type="match status" value="1"/>
</dbReference>
<dbReference type="Pfam" id="PF02685">
    <property type="entry name" value="Glucokinase"/>
    <property type="match status" value="1"/>
</dbReference>
<comment type="similarity">
    <text evidence="3">Belongs to the bacterial glucokinase family.</text>
</comment>
<dbReference type="Gene3D" id="3.30.420.40">
    <property type="match status" value="1"/>
</dbReference>
<dbReference type="AlphaFoldDB" id="A0A073J1Q5"/>
<accession>A0A073J1Q5</accession>
<proteinExistence type="inferred from homology"/>
<gene>
    <name evidence="4" type="ORF">SUH3_16795</name>
</gene>
<evidence type="ECO:0000256" key="2">
    <source>
        <dbReference type="ARBA" id="ARBA00022777"/>
    </source>
</evidence>
<dbReference type="Gene3D" id="3.40.367.20">
    <property type="match status" value="1"/>
</dbReference>
<keyword evidence="2" id="KW-0418">Kinase</keyword>
<dbReference type="Proteomes" id="UP000027746">
    <property type="component" value="Unassembled WGS sequence"/>
</dbReference>
<comment type="caution">
    <text evidence="4">The sequence shown here is derived from an EMBL/GenBank/DDBJ whole genome shotgun (WGS) entry which is preliminary data.</text>
</comment>
<dbReference type="GO" id="GO:0004340">
    <property type="term" value="F:glucokinase activity"/>
    <property type="evidence" value="ECO:0007669"/>
    <property type="project" value="InterPro"/>
</dbReference>